<dbReference type="InterPro" id="IPR038740">
    <property type="entry name" value="BioF2-like_GNAT_dom"/>
</dbReference>
<evidence type="ECO:0000259" key="1">
    <source>
        <dbReference type="Pfam" id="PF13480"/>
    </source>
</evidence>
<accession>A0ABN8X1U6</accession>
<dbReference type="SUPFAM" id="SSF55729">
    <property type="entry name" value="Acyl-CoA N-acyltransferases (Nat)"/>
    <property type="match status" value="1"/>
</dbReference>
<keyword evidence="3" id="KW-1185">Reference proteome</keyword>
<dbReference type="Pfam" id="PF13480">
    <property type="entry name" value="Acetyltransf_6"/>
    <property type="match status" value="1"/>
</dbReference>
<dbReference type="Proteomes" id="UP001162030">
    <property type="component" value="Chromosome"/>
</dbReference>
<dbReference type="EMBL" id="OX458333">
    <property type="protein sequence ID" value="CAI8821527.1"/>
    <property type="molecule type" value="Genomic_DNA"/>
</dbReference>
<sequence>MRSISEKVSIKTFRGLSGLDEIATEWEFITKLMDRKRFFYLADWYRCYLETLEEEPDKVLFTIVYIGDKPEAIFPLKISARRILGLRMKVLELPSHPHMCLNDFIVARPAYVKSYVPLVLKHLKEVEGLSWDYIYLPRVLEESTAAIALVEQSDTLSVKRSCGCCNYLVIRPYSAMFQGFSRNFRSCMRRAKKRAEELGNIHYTTASTYPELETAYGAFLEVEASGWKGKNGIGTAIKLNKRLELFYRRVMERYSRLGGCEIHIMWHEEKPISVEFSLVIDGTLYTMKIGYDENYSFCSPGHLLREYIINYHEQKGDISFNNLITEAGWHHGWRPQSYNLFHYYLCSPSIRGRIAYMYQKALLKIRPVWLVLKPKLRNWNIIPGRPVRV</sequence>
<gene>
    <name evidence="2" type="ORF">MSZNOR_1970</name>
</gene>
<name>A0ABN8X1U6_9GAMM</name>
<feature type="domain" description="BioF2-like acetyltransferase" evidence="1">
    <location>
        <begin position="182"/>
        <end position="321"/>
    </location>
</feature>
<proteinExistence type="predicted"/>
<evidence type="ECO:0000313" key="3">
    <source>
        <dbReference type="Proteomes" id="UP001162030"/>
    </source>
</evidence>
<evidence type="ECO:0000313" key="2">
    <source>
        <dbReference type="EMBL" id="CAI8821527.1"/>
    </source>
</evidence>
<dbReference type="Gene3D" id="3.40.630.30">
    <property type="match status" value="1"/>
</dbReference>
<dbReference type="InterPro" id="IPR016181">
    <property type="entry name" value="Acyl_CoA_acyltransferase"/>
</dbReference>
<organism evidence="2 3">
    <name type="scientific">Methylocaldum szegediense</name>
    <dbReference type="NCBI Taxonomy" id="73780"/>
    <lineage>
        <taxon>Bacteria</taxon>
        <taxon>Pseudomonadati</taxon>
        <taxon>Pseudomonadota</taxon>
        <taxon>Gammaproteobacteria</taxon>
        <taxon>Methylococcales</taxon>
        <taxon>Methylococcaceae</taxon>
        <taxon>Methylocaldum</taxon>
    </lineage>
</organism>
<reference evidence="2 3" key="1">
    <citation type="submission" date="2023-03" db="EMBL/GenBank/DDBJ databases">
        <authorList>
            <person name="Pearce D."/>
        </authorList>
    </citation>
    <scope>NUCLEOTIDE SEQUENCE [LARGE SCALE GENOMIC DNA]</scope>
    <source>
        <strain evidence="2">Msz</strain>
    </source>
</reference>
<protein>
    <submittedName>
        <fullName evidence="2">CelD/BcsL family acetyltransferase involved in cellulose biosynthesis</fullName>
    </submittedName>
</protein>